<dbReference type="RefSeq" id="WP_172275773.1">
    <property type="nucleotide sequence ID" value="NZ_CASGMU010000008.1"/>
</dbReference>
<dbReference type="Proteomes" id="UP000714420">
    <property type="component" value="Unassembled WGS sequence"/>
</dbReference>
<protein>
    <submittedName>
        <fullName evidence="2">Uncharacterized protein</fullName>
    </submittedName>
</protein>
<evidence type="ECO:0000256" key="1">
    <source>
        <dbReference type="SAM" id="SignalP"/>
    </source>
</evidence>
<feature type="signal peptide" evidence="1">
    <location>
        <begin position="1"/>
        <end position="17"/>
    </location>
</feature>
<gene>
    <name evidence="2" type="ORF">HPS56_08780</name>
</gene>
<sequence length="207" mass="23921">MKVLFLFLCVSILCAGAQERKSFTNSVTLYHEFQPVVIHLTNGKFIKQNKANIFLKNGSLLYKKGTFTMQANMDQIQSVAFPDCTYQRIDTILASVVDTIGSRQLLLATLIDVEAYRGNLVNNRQITNFEIRDNVNVSSMELNSDEEGYPLMNRYFFKIDGRTIEVSERPVSLIIPKDKRREFRTIVQTPDFSWTEEESLMRILKLF</sequence>
<proteinExistence type="predicted"/>
<comment type="caution">
    <text evidence="2">The sequence shown here is derived from an EMBL/GenBank/DDBJ whole genome shotgun (WGS) entry which is preliminary data.</text>
</comment>
<organism evidence="2 3">
    <name type="scientific">Xylanibacter muris</name>
    <dbReference type="NCBI Taxonomy" id="2736290"/>
    <lineage>
        <taxon>Bacteria</taxon>
        <taxon>Pseudomonadati</taxon>
        <taxon>Bacteroidota</taxon>
        <taxon>Bacteroidia</taxon>
        <taxon>Bacteroidales</taxon>
        <taxon>Prevotellaceae</taxon>
        <taxon>Xylanibacter</taxon>
    </lineage>
</organism>
<name>A0ABX2AMT4_9BACT</name>
<evidence type="ECO:0000313" key="2">
    <source>
        <dbReference type="EMBL" id="NPD92435.1"/>
    </source>
</evidence>
<feature type="chain" id="PRO_5046089883" evidence="1">
    <location>
        <begin position="18"/>
        <end position="207"/>
    </location>
</feature>
<dbReference type="EMBL" id="JABKKF010000008">
    <property type="protein sequence ID" value="NPD92435.1"/>
    <property type="molecule type" value="Genomic_DNA"/>
</dbReference>
<accession>A0ABX2AMT4</accession>
<keyword evidence="1" id="KW-0732">Signal</keyword>
<keyword evidence="3" id="KW-1185">Reference proteome</keyword>
<reference evidence="2 3" key="1">
    <citation type="submission" date="2020-05" db="EMBL/GenBank/DDBJ databases">
        <title>Distinct polysaccharide utilization as determinants for interspecies competition between intestinal Prevotella spp.</title>
        <authorList>
            <person name="Galvez E.J.C."/>
            <person name="Iljazovic A."/>
            <person name="Strowig T."/>
        </authorList>
    </citation>
    <scope>NUCLEOTIDE SEQUENCE [LARGE SCALE GENOMIC DNA]</scope>
    <source>
        <strain evidence="2 3">PMUR</strain>
    </source>
</reference>
<evidence type="ECO:0000313" key="3">
    <source>
        <dbReference type="Proteomes" id="UP000714420"/>
    </source>
</evidence>